<evidence type="ECO:0000313" key="12">
    <source>
        <dbReference type="Proteomes" id="UP001071230"/>
    </source>
</evidence>
<protein>
    <recommendedName>
        <fullName evidence="1">Stage 0 sporulation protein A homolog</fullName>
    </recommendedName>
</protein>
<dbReference type="InterPro" id="IPR039420">
    <property type="entry name" value="WalR-like"/>
</dbReference>
<proteinExistence type="predicted"/>
<dbReference type="Gene3D" id="3.40.50.2300">
    <property type="match status" value="1"/>
</dbReference>
<dbReference type="SMART" id="SM00448">
    <property type="entry name" value="REC"/>
    <property type="match status" value="1"/>
</dbReference>
<evidence type="ECO:0000256" key="6">
    <source>
        <dbReference type="ARBA" id="ARBA00024867"/>
    </source>
</evidence>
<evidence type="ECO:0000256" key="2">
    <source>
        <dbReference type="ARBA" id="ARBA00022553"/>
    </source>
</evidence>
<keyword evidence="4" id="KW-0238">DNA-binding</keyword>
<evidence type="ECO:0000259" key="8">
    <source>
        <dbReference type="PROSITE" id="PS50043"/>
    </source>
</evidence>
<keyword evidence="5" id="KW-0804">Transcription</keyword>
<organism evidence="10">
    <name type="scientific">Acididesulfobacillus acetoxydans</name>
    <dbReference type="NCBI Taxonomy" id="1561005"/>
    <lineage>
        <taxon>Bacteria</taxon>
        <taxon>Bacillati</taxon>
        <taxon>Bacillota</taxon>
        <taxon>Clostridia</taxon>
        <taxon>Eubacteriales</taxon>
        <taxon>Peptococcaceae</taxon>
        <taxon>Acididesulfobacillus</taxon>
    </lineage>
</organism>
<dbReference type="KEGG" id="aacx:DEACI_0919"/>
<dbReference type="AlphaFoldDB" id="A0A8S0XVE5"/>
<dbReference type="Proteomes" id="UP000836597">
    <property type="component" value="Chromosome"/>
</dbReference>
<dbReference type="PROSITE" id="PS50043">
    <property type="entry name" value="HTH_LUXR_2"/>
    <property type="match status" value="1"/>
</dbReference>
<gene>
    <name evidence="10" type="ORF">DEACI_0919</name>
    <name evidence="11" type="ORF">DEACI_4130</name>
</gene>
<dbReference type="SUPFAM" id="SSF52172">
    <property type="entry name" value="CheY-like"/>
    <property type="match status" value="1"/>
</dbReference>
<evidence type="ECO:0000256" key="3">
    <source>
        <dbReference type="ARBA" id="ARBA00023015"/>
    </source>
</evidence>
<evidence type="ECO:0000259" key="9">
    <source>
        <dbReference type="PROSITE" id="PS50110"/>
    </source>
</evidence>
<keyword evidence="12" id="KW-1185">Reference proteome</keyword>
<dbReference type="GO" id="GO:0006355">
    <property type="term" value="P:regulation of DNA-templated transcription"/>
    <property type="evidence" value="ECO:0007669"/>
    <property type="project" value="InterPro"/>
</dbReference>
<dbReference type="PRINTS" id="PR00038">
    <property type="entry name" value="HTHLUXR"/>
</dbReference>
<dbReference type="PANTHER" id="PTHR43214:SF41">
    <property type="entry name" value="NITRATE_NITRITE RESPONSE REGULATOR PROTEIN NARP"/>
    <property type="match status" value="1"/>
</dbReference>
<dbReference type="InterPro" id="IPR011006">
    <property type="entry name" value="CheY-like_superfamily"/>
</dbReference>
<name>A0A8S0XVE5_9FIRM</name>
<dbReference type="InterPro" id="IPR016032">
    <property type="entry name" value="Sig_transdc_resp-reg_C-effctor"/>
</dbReference>
<reference evidence="10" key="2">
    <citation type="submission" date="2020-01" db="EMBL/GenBank/DDBJ databases">
        <authorList>
            <person name="Hornung B."/>
        </authorList>
    </citation>
    <scope>NUCLEOTIDE SEQUENCE</scope>
    <source>
        <strain evidence="10">PacBioINE</strain>
    </source>
</reference>
<feature type="domain" description="Response regulatory" evidence="9">
    <location>
        <begin position="12"/>
        <end position="128"/>
    </location>
</feature>
<evidence type="ECO:0000256" key="5">
    <source>
        <dbReference type="ARBA" id="ARBA00023163"/>
    </source>
</evidence>
<dbReference type="Pfam" id="PF00196">
    <property type="entry name" value="GerE"/>
    <property type="match status" value="1"/>
</dbReference>
<dbReference type="Pfam" id="PF00072">
    <property type="entry name" value="Response_reg"/>
    <property type="match status" value="1"/>
</dbReference>
<dbReference type="GO" id="GO:0000160">
    <property type="term" value="P:phosphorelay signal transduction system"/>
    <property type="evidence" value="ECO:0007669"/>
    <property type="project" value="InterPro"/>
</dbReference>
<keyword evidence="3" id="KW-0805">Transcription regulation</keyword>
<keyword evidence="2 7" id="KW-0597">Phosphoprotein</keyword>
<dbReference type="InterPro" id="IPR058245">
    <property type="entry name" value="NreC/VraR/RcsB-like_REC"/>
</dbReference>
<dbReference type="GO" id="GO:0003677">
    <property type="term" value="F:DNA binding"/>
    <property type="evidence" value="ECO:0007669"/>
    <property type="project" value="UniProtKB-KW"/>
</dbReference>
<dbReference type="SUPFAM" id="SSF46894">
    <property type="entry name" value="C-terminal effector domain of the bipartite response regulators"/>
    <property type="match status" value="1"/>
</dbReference>
<dbReference type="CDD" id="cd17535">
    <property type="entry name" value="REC_NarL-like"/>
    <property type="match status" value="1"/>
</dbReference>
<evidence type="ECO:0000313" key="10">
    <source>
        <dbReference type="EMBL" id="CAA7600267.1"/>
    </source>
</evidence>
<dbReference type="SMART" id="SM00421">
    <property type="entry name" value="HTH_LUXR"/>
    <property type="match status" value="1"/>
</dbReference>
<dbReference type="InterPro" id="IPR000792">
    <property type="entry name" value="Tscrpt_reg_LuxR_C"/>
</dbReference>
<evidence type="ECO:0000256" key="7">
    <source>
        <dbReference type="PROSITE-ProRule" id="PRU00169"/>
    </source>
</evidence>
<dbReference type="PROSITE" id="PS50110">
    <property type="entry name" value="RESPONSE_REGULATORY"/>
    <property type="match status" value="1"/>
</dbReference>
<reference evidence="11" key="1">
    <citation type="submission" date="2014-11" db="EMBL/GenBank/DDBJ databases">
        <authorList>
            <person name="Hornung B.V."/>
        </authorList>
    </citation>
    <scope>NUCLEOTIDE SEQUENCE</scope>
    <source>
        <strain evidence="11">INE</strain>
    </source>
</reference>
<feature type="domain" description="HTH luxR-type" evidence="8">
    <location>
        <begin position="160"/>
        <end position="225"/>
    </location>
</feature>
<dbReference type="PANTHER" id="PTHR43214">
    <property type="entry name" value="TWO-COMPONENT RESPONSE REGULATOR"/>
    <property type="match status" value="1"/>
</dbReference>
<evidence type="ECO:0000256" key="4">
    <source>
        <dbReference type="ARBA" id="ARBA00023125"/>
    </source>
</evidence>
<dbReference type="EMBL" id="CDGJ01000134">
    <property type="protein sequence ID" value="CEJ09645.1"/>
    <property type="molecule type" value="Genomic_DNA"/>
</dbReference>
<accession>A0A8S0XVE5</accession>
<dbReference type="CDD" id="cd06170">
    <property type="entry name" value="LuxR_C_like"/>
    <property type="match status" value="1"/>
</dbReference>
<feature type="modified residue" description="4-aspartylphosphate" evidence="7">
    <location>
        <position position="63"/>
    </location>
</feature>
<dbReference type="RefSeq" id="WP_240983964.1">
    <property type="nucleotide sequence ID" value="NZ_CDGJ01000134.1"/>
</dbReference>
<sequence>MRSDQEKPDKTKILLVDDHTLFAEGTADLLSAETALEVVGIAHDGRECLAFLKSETPDVIMLDIALPDCLGIGLIDRIKARQPSVKIIMLTGLNPGDYLREALRKGVHGFLTKECNKRELIEAIFSVKHGQDYFSKGVVPFLRPACSGYGEQARTSAAQSDGVAKLLSDREEEVMDLMARGLSDREISSALGITIRTVKYHTGNIRSKLGVKSRSKAIAVWSNGGNRAYEGMDIQP</sequence>
<evidence type="ECO:0000313" key="11">
    <source>
        <dbReference type="EMBL" id="CEJ09645.1"/>
    </source>
</evidence>
<comment type="function">
    <text evidence="6">May play the central regulatory role in sporulation. It may be an element of the effector pathway responsible for the activation of sporulation genes in response to nutritional stress. Spo0A may act in concert with spo0H (a sigma factor) to control the expression of some genes that are critical to the sporulation process.</text>
</comment>
<evidence type="ECO:0000256" key="1">
    <source>
        <dbReference type="ARBA" id="ARBA00018672"/>
    </source>
</evidence>
<dbReference type="Proteomes" id="UP001071230">
    <property type="component" value="Unassembled WGS sequence"/>
</dbReference>
<dbReference type="InterPro" id="IPR001789">
    <property type="entry name" value="Sig_transdc_resp-reg_receiver"/>
</dbReference>
<dbReference type="EMBL" id="LR746496">
    <property type="protein sequence ID" value="CAA7600267.1"/>
    <property type="molecule type" value="Genomic_DNA"/>
</dbReference>